<proteinExistence type="predicted"/>
<feature type="compositionally biased region" description="Basic and acidic residues" evidence="1">
    <location>
        <begin position="367"/>
        <end position="379"/>
    </location>
</feature>
<reference evidence="2" key="4">
    <citation type="journal article" date="2022" name="PLoS Pathog.">
        <title>Chromosome-level genome of Schistosoma haematobium underpins genome-wide explorations of molecular variation.</title>
        <authorList>
            <person name="Stroehlein A.J."/>
            <person name="Korhonen P.K."/>
            <person name="Lee V.V."/>
            <person name="Ralph S.A."/>
            <person name="Mentink-Kane M."/>
            <person name="You H."/>
            <person name="McManus D.P."/>
            <person name="Tchuente L.T."/>
            <person name="Stothard J.R."/>
            <person name="Kaur P."/>
            <person name="Dudchenko O."/>
            <person name="Aiden E.L."/>
            <person name="Yang B."/>
            <person name="Yang H."/>
            <person name="Emery A.M."/>
            <person name="Webster B.L."/>
            <person name="Brindley P.J."/>
            <person name="Rollinson D."/>
            <person name="Chang B.C.H."/>
            <person name="Gasser R.B."/>
            <person name="Young N.D."/>
        </authorList>
    </citation>
    <scope>NUCLEOTIDE SEQUENCE</scope>
</reference>
<feature type="region of interest" description="Disordered" evidence="1">
    <location>
        <begin position="669"/>
        <end position="765"/>
    </location>
</feature>
<reference evidence="2" key="2">
    <citation type="journal article" date="2019" name="Gigascience">
        <title>High-quality Schistosoma haematobium genome achieved by single-molecule and long-range sequencing.</title>
        <authorList>
            <person name="Stroehlein A.J."/>
            <person name="Korhonen P.K."/>
            <person name="Chong T.M."/>
            <person name="Lim Y.L."/>
            <person name="Chan K.G."/>
            <person name="Webster B."/>
            <person name="Rollinson D."/>
            <person name="Brindley P.J."/>
            <person name="Gasser R.B."/>
            <person name="Young N.D."/>
        </authorList>
    </citation>
    <scope>NUCLEOTIDE SEQUENCE</scope>
</reference>
<reference evidence="2" key="1">
    <citation type="journal article" date="2012" name="Nat. Genet.">
        <title>Whole-genome sequence of Schistosoma haematobium.</title>
        <authorList>
            <person name="Young N.D."/>
            <person name="Jex A.R."/>
            <person name="Li B."/>
            <person name="Liu S."/>
            <person name="Yang L."/>
            <person name="Xiong Z."/>
            <person name="Li Y."/>
            <person name="Cantacessi C."/>
            <person name="Hall R.S."/>
            <person name="Xu X."/>
            <person name="Chen F."/>
            <person name="Wu X."/>
            <person name="Zerlotini A."/>
            <person name="Oliveira G."/>
            <person name="Hofmann A."/>
            <person name="Zhang G."/>
            <person name="Fang X."/>
            <person name="Kang Y."/>
            <person name="Campbell B.E."/>
            <person name="Loukas A."/>
            <person name="Ranganathan S."/>
            <person name="Rollinson D."/>
            <person name="Rinaldi G."/>
            <person name="Brindley P.J."/>
            <person name="Yang H."/>
            <person name="Wang J."/>
            <person name="Wang J."/>
            <person name="Gasser R.B."/>
        </authorList>
    </citation>
    <scope>NUCLEOTIDE SEQUENCE</scope>
</reference>
<dbReference type="Proteomes" id="UP000471633">
    <property type="component" value="Unassembled WGS sequence"/>
</dbReference>
<feature type="compositionally biased region" description="Low complexity" evidence="1">
    <location>
        <begin position="558"/>
        <end position="576"/>
    </location>
</feature>
<feature type="compositionally biased region" description="Basic residues" evidence="1">
    <location>
        <begin position="577"/>
        <end position="594"/>
    </location>
</feature>
<dbReference type="RefSeq" id="XP_051069299.1">
    <property type="nucleotide sequence ID" value="XM_051218995.1"/>
</dbReference>
<feature type="compositionally biased region" description="Basic and acidic residues" evidence="1">
    <location>
        <begin position="149"/>
        <end position="159"/>
    </location>
</feature>
<feature type="compositionally biased region" description="Polar residues" evidence="1">
    <location>
        <begin position="1236"/>
        <end position="1256"/>
    </location>
</feature>
<feature type="compositionally biased region" description="Basic and acidic residues" evidence="1">
    <location>
        <begin position="271"/>
        <end position="284"/>
    </location>
</feature>
<organism evidence="2 3">
    <name type="scientific">Schistosoma haematobium</name>
    <name type="common">Blood fluke</name>
    <dbReference type="NCBI Taxonomy" id="6185"/>
    <lineage>
        <taxon>Eukaryota</taxon>
        <taxon>Metazoa</taxon>
        <taxon>Spiralia</taxon>
        <taxon>Lophotrochozoa</taxon>
        <taxon>Platyhelminthes</taxon>
        <taxon>Trematoda</taxon>
        <taxon>Digenea</taxon>
        <taxon>Strigeidida</taxon>
        <taxon>Schistosomatoidea</taxon>
        <taxon>Schistosomatidae</taxon>
        <taxon>Schistosoma</taxon>
    </lineage>
</organism>
<feature type="compositionally biased region" description="Basic residues" evidence="1">
    <location>
        <begin position="527"/>
        <end position="557"/>
    </location>
</feature>
<feature type="compositionally biased region" description="Polar residues" evidence="1">
    <location>
        <begin position="197"/>
        <end position="212"/>
    </location>
</feature>
<feature type="compositionally biased region" description="Low complexity" evidence="1">
    <location>
        <begin position="137"/>
        <end position="146"/>
    </location>
</feature>
<comment type="caution">
    <text evidence="2">The sequence shown here is derived from an EMBL/GenBank/DDBJ whole genome shotgun (WGS) entry which is preliminary data.</text>
</comment>
<feature type="compositionally biased region" description="Polar residues" evidence="1">
    <location>
        <begin position="19"/>
        <end position="34"/>
    </location>
</feature>
<protein>
    <submittedName>
        <fullName evidence="2">Uncharacterized protein</fullName>
    </submittedName>
</protein>
<name>A0A922LJY7_SCHHA</name>
<sequence length="1349" mass="148797">MSSARRICEKPRRSESHDSQNSNKYSTPSSQSEVTRCKKENTHCRTPEGENNGKHTESSSRESDYGSQSTRSSLSFAVKRSGLSNKLSHTAHFERNNSNDQSEIESYPCDSKSESSHTDCKSNQRECRTKNNAIAKSSLSTRRTLSARIPDDDCCDQKSARSPYKKCKKSDTSTYHTPTNSREREKSKSSFDAADHISSNAGDRSPSSRYSMSVKQSSDVCISYSEKHASYSDQKRNQVGSNTLVAYNSTDDELPHGNKEHSHVKRKIRRKVDDQSQRKDHSLSETRPSNLSSSSNQLTPGKTNSVRVIKGTARSTWDSSDSDFDSSVVRTEKFSENEQTTSPDNHQKSNSLESSHKASRPLNKSTLSKEAKSDLTTKKKDCRHQYGSSKCDPVNSNESRPKLSGRDSHHRCRKNSDRHHSTSCRRKSVSSGGSDGSRCCNNRGTSRTKSTIEGVTQKNRKRSRSRRSSSYHSSASRSRYSSRSESSHKYDRHKRSYNESKSYSSRSSARTSRSFRSSYSSRSSSVRTRRHRHVRSFYRRRHRRRSYSLRSRSRSRSWHSTDSSFSSQSSPSSRSRYFSRRNTSKNRSLSRRSRTPLYRPTSSITKVSEDNLRTPPEHRLARLGVGPVSKDNISDSRMNSPYTDPKSISYIPSVDETVSAAVNRVVGGEKSKYRKSSHESTTTNNNNDSNNLKPIHNSKSSVERNSDSHSQPPSSSGVVQSSNKTSSPSVLVDIPLPQDAHHQTIDNSDSRSHTNKSVPYIGPQVPPELAKRFGLSVSDTTTKLEVRDPLTSVSSGNYVEISSNSIQLQNTPNSSSVTVLVTSSAKSSNAPEVANFNPPEFTIPPEQVELYRPLQEQAKEHALRRSGILMPDESRLNQIPCEYSFLQQQQVQRQLALLQQQQQQSQASIVFTPANVIYSSPSLLPLYAAANTPLISTIPSGSITTPGNINVTETAVPQQLSAEAILLKQQQLQQQQQLSALCGATYQHQANGNEASQIYLGSVNNPHITSSLTIEQPNTSTSFSGNVKLEVNQLSASIQQAQLQQLIAAAALQSAVQANNNNNIHSSANTIQSVNQQQLLNQLIAQQSQLSGFNIAPNLVTASLLAAQHQQKQLIAQWQKRALALATASPAGDQLKSAQERRLPVITPSAATPANLTVATPTSLASIINAANSLPAALQLGLLRSGLNTSILSSGAVNPSTQNQIASMAAIIAAAQQHQQQQQCQQATALSNSHQTLGASSTQFPVSSSNSEFSGTSVQSNLLPQQLQQRLLSLQASILHQRQQQQLASMNNAALLQAVIASSQQQQQQQQQIVQSQFQQQQQQAALAAILAAQRKQQQATQDRLNKQM</sequence>
<dbReference type="KEGG" id="shx:MS3_00010609"/>
<dbReference type="CTD" id="24596257"/>
<feature type="compositionally biased region" description="Basic and acidic residues" evidence="1">
    <location>
        <begin position="111"/>
        <end position="129"/>
    </location>
</feature>
<feature type="compositionally biased region" description="Basic and acidic residues" evidence="1">
    <location>
        <begin position="607"/>
        <end position="620"/>
    </location>
</feature>
<evidence type="ECO:0000313" key="3">
    <source>
        <dbReference type="Proteomes" id="UP000471633"/>
    </source>
</evidence>
<feature type="compositionally biased region" description="Polar residues" evidence="1">
    <location>
        <begin position="65"/>
        <end position="75"/>
    </location>
</feature>
<feature type="region of interest" description="Disordered" evidence="1">
    <location>
        <begin position="248"/>
        <end position="649"/>
    </location>
</feature>
<feature type="compositionally biased region" description="Basic and acidic residues" evidence="1">
    <location>
        <begin position="181"/>
        <end position="195"/>
    </location>
</feature>
<feature type="region of interest" description="Disordered" evidence="1">
    <location>
        <begin position="1236"/>
        <end position="1257"/>
    </location>
</feature>
<gene>
    <name evidence="2" type="ORF">MS3_00010609</name>
</gene>
<dbReference type="GeneID" id="24596257"/>
<feature type="compositionally biased region" description="Low complexity" evidence="1">
    <location>
        <begin position="470"/>
        <end position="484"/>
    </location>
</feature>
<dbReference type="EMBL" id="AMPZ03000003">
    <property type="protein sequence ID" value="KAH9587625.1"/>
    <property type="molecule type" value="Genomic_DNA"/>
</dbReference>
<feature type="compositionally biased region" description="Low complexity" evidence="1">
    <location>
        <begin position="708"/>
        <end position="727"/>
    </location>
</feature>
<accession>A0A922LJY7</accession>
<feature type="compositionally biased region" description="Basic and acidic residues" evidence="1">
    <location>
        <begin position="739"/>
        <end position="752"/>
    </location>
</feature>
<feature type="compositionally biased region" description="Low complexity" evidence="1">
    <location>
        <begin position="499"/>
        <end position="526"/>
    </location>
</feature>
<keyword evidence="3" id="KW-1185">Reference proteome</keyword>
<feature type="compositionally biased region" description="Polar residues" evidence="1">
    <location>
        <begin position="337"/>
        <end position="353"/>
    </location>
</feature>
<evidence type="ECO:0000256" key="1">
    <source>
        <dbReference type="SAM" id="MobiDB-lite"/>
    </source>
</evidence>
<feature type="region of interest" description="Disordered" evidence="1">
    <location>
        <begin position="1"/>
        <end position="212"/>
    </location>
</feature>
<feature type="compositionally biased region" description="Polar residues" evidence="1">
    <location>
        <begin position="285"/>
        <end position="306"/>
    </location>
</feature>
<feature type="compositionally biased region" description="Basic and acidic residues" evidence="1">
    <location>
        <begin position="35"/>
        <end position="64"/>
    </location>
</feature>
<feature type="compositionally biased region" description="Low complexity" evidence="1">
    <location>
        <begin position="679"/>
        <end position="691"/>
    </location>
</feature>
<feature type="compositionally biased region" description="Polar residues" evidence="1">
    <location>
        <begin position="439"/>
        <end position="457"/>
    </location>
</feature>
<reference evidence="2" key="3">
    <citation type="submission" date="2021-06" db="EMBL/GenBank/DDBJ databases">
        <title>Chromosome-level genome assembly for S. haematobium.</title>
        <authorList>
            <person name="Stroehlein A.J."/>
        </authorList>
    </citation>
    <scope>NUCLEOTIDE SEQUENCE</scope>
</reference>
<evidence type="ECO:0000313" key="2">
    <source>
        <dbReference type="EMBL" id="KAH9587625.1"/>
    </source>
</evidence>
<feature type="compositionally biased region" description="Basic residues" evidence="1">
    <location>
        <begin position="458"/>
        <end position="469"/>
    </location>
</feature>
<feature type="compositionally biased region" description="Basic and acidic residues" evidence="1">
    <location>
        <begin position="1"/>
        <end position="18"/>
    </location>
</feature>